<protein>
    <submittedName>
        <fullName evidence="1">Uncharacterized protein</fullName>
    </submittedName>
</protein>
<evidence type="ECO:0000313" key="2">
    <source>
        <dbReference type="Proteomes" id="UP000054928"/>
    </source>
</evidence>
<evidence type="ECO:0000313" key="1">
    <source>
        <dbReference type="EMBL" id="CEG39901.1"/>
    </source>
</evidence>
<dbReference type="EMBL" id="CCYD01000442">
    <property type="protein sequence ID" value="CEG39901.1"/>
    <property type="molecule type" value="Genomic_DNA"/>
</dbReference>
<dbReference type="RefSeq" id="XP_024576270.1">
    <property type="nucleotide sequence ID" value="XM_024725499.1"/>
</dbReference>
<organism evidence="1 2">
    <name type="scientific">Plasmopara halstedii</name>
    <name type="common">Downy mildew of sunflower</name>
    <dbReference type="NCBI Taxonomy" id="4781"/>
    <lineage>
        <taxon>Eukaryota</taxon>
        <taxon>Sar</taxon>
        <taxon>Stramenopiles</taxon>
        <taxon>Oomycota</taxon>
        <taxon>Peronosporomycetes</taxon>
        <taxon>Peronosporales</taxon>
        <taxon>Peronosporaceae</taxon>
        <taxon>Plasmopara</taxon>
    </lineage>
</organism>
<accession>A0A0P1AFL8</accession>
<sequence length="49" mass="5544">MLPKLELIILSATFAVHVKAAKKTPSASVFTKLVAENSFSLRRAQFYRY</sequence>
<dbReference type="AlphaFoldDB" id="A0A0P1AFL8"/>
<proteinExistence type="predicted"/>
<keyword evidence="2" id="KW-1185">Reference proteome</keyword>
<reference evidence="2" key="1">
    <citation type="submission" date="2014-09" db="EMBL/GenBank/DDBJ databases">
        <authorList>
            <person name="Sharma Rahul"/>
            <person name="Thines Marco"/>
        </authorList>
    </citation>
    <scope>NUCLEOTIDE SEQUENCE [LARGE SCALE GENOMIC DNA]</scope>
</reference>
<dbReference type="GeneID" id="36405184"/>
<name>A0A0P1AFL8_PLAHL</name>
<dbReference type="Proteomes" id="UP000054928">
    <property type="component" value="Unassembled WGS sequence"/>
</dbReference>